<dbReference type="PROSITE" id="PS50221">
    <property type="entry name" value="GAIN_B"/>
    <property type="match status" value="1"/>
</dbReference>
<evidence type="ECO:0000256" key="1">
    <source>
        <dbReference type="ARBA" id="ARBA00004370"/>
    </source>
</evidence>
<proteinExistence type="predicted"/>
<keyword evidence="3" id="KW-0547">Nucleotide-binding</keyword>
<evidence type="ECO:0000256" key="6">
    <source>
        <dbReference type="ARBA" id="ARBA00023136"/>
    </source>
</evidence>
<evidence type="ECO:0000256" key="5">
    <source>
        <dbReference type="ARBA" id="ARBA00022989"/>
    </source>
</evidence>
<dbReference type="InterPro" id="IPR000719">
    <property type="entry name" value="Prot_kinase_dom"/>
</dbReference>
<dbReference type="InterPro" id="IPR057244">
    <property type="entry name" value="GAIN_B"/>
</dbReference>
<evidence type="ECO:0000256" key="3">
    <source>
        <dbReference type="ARBA" id="ARBA00022741"/>
    </source>
</evidence>
<dbReference type="SUPFAM" id="SSF56112">
    <property type="entry name" value="Protein kinase-like (PK-like)"/>
    <property type="match status" value="1"/>
</dbReference>
<feature type="compositionally biased region" description="Pro residues" evidence="8">
    <location>
        <begin position="242"/>
        <end position="254"/>
    </location>
</feature>
<protein>
    <submittedName>
        <fullName evidence="13">Tyrosine-protein kinase FRK</fullName>
    </submittedName>
</protein>
<dbReference type="CDD" id="cd00603">
    <property type="entry name" value="IPT_PCSR"/>
    <property type="match status" value="1"/>
</dbReference>
<feature type="chain" id="PRO_5015197203" evidence="10">
    <location>
        <begin position="25"/>
        <end position="1223"/>
    </location>
</feature>
<dbReference type="EMBL" id="MDYQ01000021">
    <property type="protein sequence ID" value="PRP87363.1"/>
    <property type="molecule type" value="Genomic_DNA"/>
</dbReference>
<dbReference type="InterPro" id="IPR013783">
    <property type="entry name" value="Ig-like_fold"/>
</dbReference>
<name>A0A2P6NTQ9_9EUKA</name>
<reference evidence="13 14" key="1">
    <citation type="journal article" date="2018" name="Genome Biol. Evol.">
        <title>Multiple Roots of Fruiting Body Formation in Amoebozoa.</title>
        <authorList>
            <person name="Hillmann F."/>
            <person name="Forbes G."/>
            <person name="Novohradska S."/>
            <person name="Ferling I."/>
            <person name="Riege K."/>
            <person name="Groth M."/>
            <person name="Westermann M."/>
            <person name="Marz M."/>
            <person name="Spaller T."/>
            <person name="Winckler T."/>
            <person name="Schaap P."/>
            <person name="Glockner G."/>
        </authorList>
    </citation>
    <scope>NUCLEOTIDE SEQUENCE [LARGE SCALE GENOMIC DNA]</scope>
    <source>
        <strain evidence="13 14">Jena</strain>
    </source>
</reference>
<keyword evidence="7" id="KW-1015">Disulfide bond</keyword>
<dbReference type="Pfam" id="PF01833">
    <property type="entry name" value="TIG"/>
    <property type="match status" value="1"/>
</dbReference>
<dbReference type="InterPro" id="IPR014756">
    <property type="entry name" value="Ig_E-set"/>
</dbReference>
<dbReference type="InterPro" id="IPR011009">
    <property type="entry name" value="Kinase-like_dom_sf"/>
</dbReference>
<dbReference type="Pfam" id="PF07714">
    <property type="entry name" value="PK_Tyr_Ser-Thr"/>
    <property type="match status" value="1"/>
</dbReference>
<dbReference type="PANTHER" id="PTHR24418">
    <property type="entry name" value="TYROSINE-PROTEIN KINASE"/>
    <property type="match status" value="1"/>
</dbReference>
<dbReference type="GO" id="GO:0016020">
    <property type="term" value="C:membrane"/>
    <property type="evidence" value="ECO:0007669"/>
    <property type="project" value="UniProtKB-SubCell"/>
</dbReference>
<keyword evidence="14" id="KW-1185">Reference proteome</keyword>
<dbReference type="Gene3D" id="2.60.40.10">
    <property type="entry name" value="Immunoglobulins"/>
    <property type="match status" value="1"/>
</dbReference>
<dbReference type="SUPFAM" id="SSF81296">
    <property type="entry name" value="E set domains"/>
    <property type="match status" value="1"/>
</dbReference>
<keyword evidence="6 9" id="KW-0472">Membrane</keyword>
<feature type="signal peptide" evidence="10">
    <location>
        <begin position="1"/>
        <end position="24"/>
    </location>
</feature>
<comment type="subcellular location">
    <subcellularLocation>
        <location evidence="1">Membrane</location>
    </subcellularLocation>
</comment>
<dbReference type="SMART" id="SM00303">
    <property type="entry name" value="GPS"/>
    <property type="match status" value="1"/>
</dbReference>
<evidence type="ECO:0000256" key="8">
    <source>
        <dbReference type="SAM" id="MobiDB-lite"/>
    </source>
</evidence>
<gene>
    <name evidence="13" type="ORF">PROFUN_01625</name>
</gene>
<feature type="domain" description="GAIN-B" evidence="12">
    <location>
        <begin position="728"/>
        <end position="883"/>
    </location>
</feature>
<dbReference type="Gene3D" id="2.60.220.50">
    <property type="match status" value="1"/>
</dbReference>
<comment type="caution">
    <text evidence="13">The sequence shown here is derived from an EMBL/GenBank/DDBJ whole genome shotgun (WGS) entry which is preliminary data.</text>
</comment>
<keyword evidence="10" id="KW-0732">Signal</keyword>
<keyword evidence="13" id="KW-0808">Transferase</keyword>
<dbReference type="PRINTS" id="PR00109">
    <property type="entry name" value="TYRKINASE"/>
</dbReference>
<dbReference type="InterPro" id="IPR050198">
    <property type="entry name" value="Non-receptor_tyrosine_kinases"/>
</dbReference>
<evidence type="ECO:0000259" key="12">
    <source>
        <dbReference type="PROSITE" id="PS50221"/>
    </source>
</evidence>
<dbReference type="GO" id="GO:0005524">
    <property type="term" value="F:ATP binding"/>
    <property type="evidence" value="ECO:0007669"/>
    <property type="project" value="UniProtKB-KW"/>
</dbReference>
<evidence type="ECO:0000313" key="13">
    <source>
        <dbReference type="EMBL" id="PRP87363.1"/>
    </source>
</evidence>
<keyword evidence="4" id="KW-0067">ATP-binding</keyword>
<feature type="region of interest" description="Disordered" evidence="8">
    <location>
        <begin position="230"/>
        <end position="258"/>
    </location>
</feature>
<dbReference type="InterPro" id="IPR002909">
    <property type="entry name" value="IPT_dom"/>
</dbReference>
<dbReference type="InterPro" id="IPR000203">
    <property type="entry name" value="GPS"/>
</dbReference>
<dbReference type="AlphaFoldDB" id="A0A2P6NTQ9"/>
<dbReference type="OrthoDB" id="5979581at2759"/>
<dbReference type="InterPro" id="IPR001245">
    <property type="entry name" value="Ser-Thr/Tyr_kinase_cat_dom"/>
</dbReference>
<dbReference type="Pfam" id="PF01825">
    <property type="entry name" value="GPS"/>
    <property type="match status" value="1"/>
</dbReference>
<evidence type="ECO:0000259" key="11">
    <source>
        <dbReference type="PROSITE" id="PS50011"/>
    </source>
</evidence>
<sequence length="1223" mass="132300">MERTRWWCLFHVFLFLTIPNGFNAAFTFTSVSSTTPTQGGYLIVNLITQKPAPPPSTWSVSIDQMVVPFSHISLSNFSHLFNITVQSGSGTHTLNILVAVPNGSSDTGTTVFSYGAPSLSSPYYLNGVANTQMQFTGSNFGVDASKIRMSIGQKSCLGISIVTPHTAISCTLPYHSGFNLPLSITVDGVNSSSPLIPGMKWQIFSGLSGSDASYVPSNTYKDLQLLASGDTINPTGNSGNPGPGPGPPGPPGPANDPNNWASYTSGVNFVLVLTNIDMPGTDDTCTWYGGSPNTTDTSYVFTTYPSQPKPFNFSAGWLYPVRIVCRQSQGAWNFAVQPTVTSISYLTLKGAVGLFSYSPPTVTSTSLPSGTAFTSDSTTFNLNGNNLGTTGQVIINGEATSVTSTDGQTIRVIPPVQGKLWIRYVTGDQVAQLNWNYAANIIYGVQRDQNGLTINGDSLGVDPSKMSLSVNGTLVAANITFVTRHKQIRIVDWTYRPGTSVITLTVDGMPGQPFSFRDDGPAPLPTVTLSSTTVPDVPKTDVPNTVVPQVYGFDGLSYDVRGGNMVSIVGANLNSASAPVIIWGGQSVVNYTSIDDGRISFVQPPIQNFGNITVQVIYNAILIYPLYYSVAPQIQSTTGPANVQSLVNFNGTFGPRPDAIITLLLGNTTLNAVWTSLSTCRALVPKGSGNTSLYAVVDGVTSEAATYSYVTSGIFETISLLTGQALGNNTNYTMHTDQFSIIILRDNNHHDIDLSIGGASVKIPANTVSQQTQVNVVVTLLTSNPFNQTDNATIYGPVTGVDILDESGNIIPVLNTTTNITITIPITGQIPYDADYTCLHWRESDEKWDTEGCHVSVYNAAQVTCSCNHLTNFTIGEKKKSSSSINEGDVIQPSSSSNTALFAIIPAVTAFIIAIGVGFIVFRRYKGKKVNETFDIVMMEDLSALKANEVQILKRIGNSRHYNATWKSVAVVARQYPSIESRAFDHALSTLRKMHHPHIVQFFGCFRSAEVPYILSEYMVCGNLEEALQSDMQDLRGLLDIASQIASAIHYLHQEGYIHGNITSNNILLKLGEGDTYIAKLGGFEAAGLGNDDEISRMKSVKTRWAAPEVLSNKYLTFSSDVWSYGVILWEITQPGCMPYSHLNEQQVKDQVINGSTRLEVRANLRLTPELTELTNRCFERETGQRPTIHQLNERIREDYGESFGRALGRMIYPSKSVGSATV</sequence>
<dbReference type="InterPro" id="IPR046338">
    <property type="entry name" value="GAIN_dom_sf"/>
</dbReference>
<keyword evidence="5 9" id="KW-1133">Transmembrane helix</keyword>
<evidence type="ECO:0000256" key="2">
    <source>
        <dbReference type="ARBA" id="ARBA00022692"/>
    </source>
</evidence>
<evidence type="ECO:0000256" key="4">
    <source>
        <dbReference type="ARBA" id="ARBA00022840"/>
    </source>
</evidence>
<dbReference type="GO" id="GO:0004672">
    <property type="term" value="F:protein kinase activity"/>
    <property type="evidence" value="ECO:0007669"/>
    <property type="project" value="InterPro"/>
</dbReference>
<evidence type="ECO:0000256" key="9">
    <source>
        <dbReference type="SAM" id="Phobius"/>
    </source>
</evidence>
<evidence type="ECO:0000256" key="10">
    <source>
        <dbReference type="SAM" id="SignalP"/>
    </source>
</evidence>
<dbReference type="PROSITE" id="PS50011">
    <property type="entry name" value="PROTEIN_KINASE_DOM"/>
    <property type="match status" value="1"/>
</dbReference>
<feature type="domain" description="Protein kinase" evidence="11">
    <location>
        <begin position="936"/>
        <end position="1196"/>
    </location>
</feature>
<keyword evidence="13" id="KW-0418">Kinase</keyword>
<feature type="transmembrane region" description="Helical" evidence="9">
    <location>
        <begin position="900"/>
        <end position="922"/>
    </location>
</feature>
<dbReference type="Proteomes" id="UP000241769">
    <property type="component" value="Unassembled WGS sequence"/>
</dbReference>
<evidence type="ECO:0000313" key="14">
    <source>
        <dbReference type="Proteomes" id="UP000241769"/>
    </source>
</evidence>
<dbReference type="STRING" id="1890364.A0A2P6NTQ9"/>
<accession>A0A2P6NTQ9</accession>
<organism evidence="13 14">
    <name type="scientific">Planoprotostelium fungivorum</name>
    <dbReference type="NCBI Taxonomy" id="1890364"/>
    <lineage>
        <taxon>Eukaryota</taxon>
        <taxon>Amoebozoa</taxon>
        <taxon>Evosea</taxon>
        <taxon>Variosea</taxon>
        <taxon>Cavosteliida</taxon>
        <taxon>Cavosteliaceae</taxon>
        <taxon>Planoprotostelium</taxon>
    </lineage>
</organism>
<dbReference type="Gene3D" id="1.10.510.10">
    <property type="entry name" value="Transferase(Phosphotransferase) domain 1"/>
    <property type="match status" value="1"/>
</dbReference>
<keyword evidence="2 9" id="KW-0812">Transmembrane</keyword>
<dbReference type="InParanoid" id="A0A2P6NTQ9"/>
<evidence type="ECO:0000256" key="7">
    <source>
        <dbReference type="ARBA" id="ARBA00023157"/>
    </source>
</evidence>